<reference evidence="2 3" key="1">
    <citation type="journal article" date="2009" name="Stand. Genomic Sci.">
        <title>Complete genome sequence of Stackebrandtia nassauensis type strain (LLR-40K-21).</title>
        <authorList>
            <person name="Munk C."/>
            <person name="Lapidus A."/>
            <person name="Copeland A."/>
            <person name="Jando M."/>
            <person name="Mayilraj S."/>
            <person name="Glavina Del Rio T."/>
            <person name="Nolan M."/>
            <person name="Chen F."/>
            <person name="Lucas S."/>
            <person name="Tice H."/>
            <person name="Cheng J.F."/>
            <person name="Han C."/>
            <person name="Detter J.C."/>
            <person name="Bruce D."/>
            <person name="Goodwin L."/>
            <person name="Chain P."/>
            <person name="Pitluck S."/>
            <person name="Goker M."/>
            <person name="Ovchinikova G."/>
            <person name="Pati A."/>
            <person name="Ivanova N."/>
            <person name="Mavromatis K."/>
            <person name="Chen A."/>
            <person name="Palaniappan K."/>
            <person name="Land M."/>
            <person name="Hauser L."/>
            <person name="Chang Y.J."/>
            <person name="Jeffries C.D."/>
            <person name="Bristow J."/>
            <person name="Eisen J.A."/>
            <person name="Markowitz V."/>
            <person name="Hugenholtz P."/>
            <person name="Kyrpides N.C."/>
            <person name="Klenk H.P."/>
        </authorList>
    </citation>
    <scope>NUCLEOTIDE SEQUENCE [LARGE SCALE GENOMIC DNA]</scope>
    <source>
        <strain evidence="3">DSM 44728 / CIP 108903 / NRRL B-16338 / NBRC 102104 / LLR-40K-21</strain>
    </source>
</reference>
<dbReference type="Proteomes" id="UP000000844">
    <property type="component" value="Chromosome"/>
</dbReference>
<evidence type="ECO:0000313" key="2">
    <source>
        <dbReference type="EMBL" id="ADD40132.1"/>
    </source>
</evidence>
<sequence length="34" mass="3474">MGKLLALVIGGVCLLVVVAVIVGIVLLVSKAKRK</sequence>
<gene>
    <name evidence="2" type="ordered locus">Snas_0415</name>
</gene>
<dbReference type="AlphaFoldDB" id="D3Q4H2"/>
<dbReference type="STRING" id="446470.Snas_0415"/>
<dbReference type="EMBL" id="CP001778">
    <property type="protein sequence ID" value="ADD40132.1"/>
    <property type="molecule type" value="Genomic_DNA"/>
</dbReference>
<dbReference type="KEGG" id="sna:Snas_0415"/>
<evidence type="ECO:0000313" key="3">
    <source>
        <dbReference type="Proteomes" id="UP000000844"/>
    </source>
</evidence>
<protein>
    <submittedName>
        <fullName evidence="2">Uncharacterized protein</fullName>
    </submittedName>
</protein>
<feature type="transmembrane region" description="Helical" evidence="1">
    <location>
        <begin position="6"/>
        <end position="28"/>
    </location>
</feature>
<keyword evidence="3" id="KW-1185">Reference proteome</keyword>
<keyword evidence="1" id="KW-0472">Membrane</keyword>
<evidence type="ECO:0000256" key="1">
    <source>
        <dbReference type="SAM" id="Phobius"/>
    </source>
</evidence>
<name>D3Q4H2_STANL</name>
<keyword evidence="1" id="KW-1133">Transmembrane helix</keyword>
<keyword evidence="1" id="KW-0812">Transmembrane</keyword>
<proteinExistence type="predicted"/>
<dbReference type="HOGENOM" id="CLU_3376197_0_0_11"/>
<organism evidence="2 3">
    <name type="scientific">Stackebrandtia nassauensis (strain DSM 44728 / CIP 108903 / NRRL B-16338 / NBRC 102104 / LLR-40K-21)</name>
    <dbReference type="NCBI Taxonomy" id="446470"/>
    <lineage>
        <taxon>Bacteria</taxon>
        <taxon>Bacillati</taxon>
        <taxon>Actinomycetota</taxon>
        <taxon>Actinomycetes</taxon>
        <taxon>Glycomycetales</taxon>
        <taxon>Glycomycetaceae</taxon>
        <taxon>Stackebrandtia</taxon>
    </lineage>
</organism>
<accession>D3Q4H2</accession>